<dbReference type="InterPro" id="IPR007384">
    <property type="entry name" value="UCP006257"/>
</dbReference>
<protein>
    <submittedName>
        <fullName evidence="2">YqcC family protein</fullName>
    </submittedName>
</protein>
<feature type="domain" description="YqcC-like" evidence="1">
    <location>
        <begin position="10"/>
        <end position="107"/>
    </location>
</feature>
<dbReference type="PANTHER" id="PTHR39586">
    <property type="entry name" value="CYTOPLASMIC PROTEIN-RELATED"/>
    <property type="match status" value="1"/>
</dbReference>
<dbReference type="SUPFAM" id="SSF158452">
    <property type="entry name" value="YqcC-like"/>
    <property type="match status" value="1"/>
</dbReference>
<dbReference type="Proteomes" id="UP001597059">
    <property type="component" value="Unassembled WGS sequence"/>
</dbReference>
<dbReference type="PANTHER" id="PTHR39586:SF1">
    <property type="entry name" value="CYTOPLASMIC PROTEIN"/>
    <property type="match status" value="1"/>
</dbReference>
<accession>A0ABW4AX54</accession>
<evidence type="ECO:0000259" key="1">
    <source>
        <dbReference type="Pfam" id="PF04287"/>
    </source>
</evidence>
<dbReference type="InterPro" id="IPR036814">
    <property type="entry name" value="YqcC-like_sf"/>
</dbReference>
<sequence length="113" mass="12640">MSHSLTYYSQLADHLLVLQSALHQADVWEVPEPTPEQMASTQPFAVDTMSFEQWLRYVFVARFKVLIEQQAPLPSSCNIAPMVETAFPALSSAHQRAIQNSLEAIDQHLTSGV</sequence>
<evidence type="ECO:0000313" key="3">
    <source>
        <dbReference type="Proteomes" id="UP001597059"/>
    </source>
</evidence>
<proteinExistence type="predicted"/>
<dbReference type="RefSeq" id="WP_377365633.1">
    <property type="nucleotide sequence ID" value="NZ_JBHTMN010000004.1"/>
</dbReference>
<dbReference type="Pfam" id="PF04287">
    <property type="entry name" value="DUF446"/>
    <property type="match status" value="1"/>
</dbReference>
<dbReference type="InterPro" id="IPR023376">
    <property type="entry name" value="YqcC-like_dom"/>
</dbReference>
<gene>
    <name evidence="2" type="ORF">ACFQ45_04190</name>
</gene>
<organism evidence="2 3">
    <name type="scientific">Rhodanobacter aciditrophus</name>
    <dbReference type="NCBI Taxonomy" id="1623218"/>
    <lineage>
        <taxon>Bacteria</taxon>
        <taxon>Pseudomonadati</taxon>
        <taxon>Pseudomonadota</taxon>
        <taxon>Gammaproteobacteria</taxon>
        <taxon>Lysobacterales</taxon>
        <taxon>Rhodanobacteraceae</taxon>
        <taxon>Rhodanobacter</taxon>
    </lineage>
</organism>
<dbReference type="EMBL" id="JBHTMN010000004">
    <property type="protein sequence ID" value="MFD1382550.1"/>
    <property type="molecule type" value="Genomic_DNA"/>
</dbReference>
<comment type="caution">
    <text evidence="2">The sequence shown here is derived from an EMBL/GenBank/DDBJ whole genome shotgun (WGS) entry which is preliminary data.</text>
</comment>
<reference evidence="3" key="1">
    <citation type="journal article" date="2019" name="Int. J. Syst. Evol. Microbiol.">
        <title>The Global Catalogue of Microorganisms (GCM) 10K type strain sequencing project: providing services to taxonomists for standard genome sequencing and annotation.</title>
        <authorList>
            <consortium name="The Broad Institute Genomics Platform"/>
            <consortium name="The Broad Institute Genome Sequencing Center for Infectious Disease"/>
            <person name="Wu L."/>
            <person name="Ma J."/>
        </authorList>
    </citation>
    <scope>NUCLEOTIDE SEQUENCE [LARGE SCALE GENOMIC DNA]</scope>
    <source>
        <strain evidence="3">JCM 30774</strain>
    </source>
</reference>
<evidence type="ECO:0000313" key="2">
    <source>
        <dbReference type="EMBL" id="MFD1382550.1"/>
    </source>
</evidence>
<name>A0ABW4AX54_9GAMM</name>
<keyword evidence="3" id="KW-1185">Reference proteome</keyword>
<dbReference type="Gene3D" id="1.20.1440.40">
    <property type="entry name" value="YqcC-like"/>
    <property type="match status" value="1"/>
</dbReference>